<comment type="caution">
    <text evidence="8">The sequence shown here is derived from an EMBL/GenBank/DDBJ whole genome shotgun (WGS) entry which is preliminary data.</text>
</comment>
<keyword evidence="9" id="KW-1185">Reference proteome</keyword>
<keyword evidence="4" id="KW-0255">Endonuclease</keyword>
<evidence type="ECO:0000313" key="8">
    <source>
        <dbReference type="EMBL" id="GFY42709.1"/>
    </source>
</evidence>
<gene>
    <name evidence="8" type="primary">pol_3149</name>
    <name evidence="8" type="ORF">TNIN_427201</name>
</gene>
<evidence type="ECO:0000256" key="1">
    <source>
        <dbReference type="ARBA" id="ARBA00022679"/>
    </source>
</evidence>
<dbReference type="GO" id="GO:0004519">
    <property type="term" value="F:endonuclease activity"/>
    <property type="evidence" value="ECO:0007669"/>
    <property type="project" value="UniProtKB-KW"/>
</dbReference>
<dbReference type="AlphaFoldDB" id="A0A8X7BUP6"/>
<keyword evidence="1" id="KW-0808">Transferase</keyword>
<dbReference type="InterPro" id="IPR043502">
    <property type="entry name" value="DNA/RNA_pol_sf"/>
</dbReference>
<evidence type="ECO:0000256" key="4">
    <source>
        <dbReference type="ARBA" id="ARBA00022759"/>
    </source>
</evidence>
<feature type="domain" description="Reverse transcriptase RNase H-like" evidence="7">
    <location>
        <begin position="41"/>
        <end position="123"/>
    </location>
</feature>
<evidence type="ECO:0000256" key="2">
    <source>
        <dbReference type="ARBA" id="ARBA00022695"/>
    </source>
</evidence>
<dbReference type="InterPro" id="IPR041373">
    <property type="entry name" value="RT_RNaseH"/>
</dbReference>
<sequence>MCIVSSENSCRRCNNLHVDDLIIPAKDEKEGLETKEVLEQGKTTELHTDVSQQGYGAVLLQEAEDGKLHPDQYISQKTTPAEEKYNSYELEVLAIVNALKKFRTSFLGNHFKIITDCSAFQKTGQKRFSYSYSKMGITVRRV</sequence>
<keyword evidence="3" id="KW-0540">Nuclease</keyword>
<accession>A0A8X7BUP6</accession>
<dbReference type="EMBL" id="BMAV01003266">
    <property type="protein sequence ID" value="GFY42709.1"/>
    <property type="molecule type" value="Genomic_DNA"/>
</dbReference>
<evidence type="ECO:0000256" key="6">
    <source>
        <dbReference type="ARBA" id="ARBA00022918"/>
    </source>
</evidence>
<evidence type="ECO:0000259" key="7">
    <source>
        <dbReference type="Pfam" id="PF17917"/>
    </source>
</evidence>
<dbReference type="Pfam" id="PF17917">
    <property type="entry name" value="RT_RNaseH"/>
    <property type="match status" value="1"/>
</dbReference>
<dbReference type="PANTHER" id="PTHR34072">
    <property type="entry name" value="ENZYMATIC POLYPROTEIN-RELATED"/>
    <property type="match status" value="1"/>
</dbReference>
<keyword evidence="6" id="KW-0695">RNA-directed DNA polymerase</keyword>
<dbReference type="Proteomes" id="UP000886998">
    <property type="component" value="Unassembled WGS sequence"/>
</dbReference>
<dbReference type="SUPFAM" id="SSF56672">
    <property type="entry name" value="DNA/RNA polymerases"/>
    <property type="match status" value="1"/>
</dbReference>
<organism evidence="8 9">
    <name type="scientific">Trichonephila inaurata madagascariensis</name>
    <dbReference type="NCBI Taxonomy" id="2747483"/>
    <lineage>
        <taxon>Eukaryota</taxon>
        <taxon>Metazoa</taxon>
        <taxon>Ecdysozoa</taxon>
        <taxon>Arthropoda</taxon>
        <taxon>Chelicerata</taxon>
        <taxon>Arachnida</taxon>
        <taxon>Araneae</taxon>
        <taxon>Araneomorphae</taxon>
        <taxon>Entelegynae</taxon>
        <taxon>Araneoidea</taxon>
        <taxon>Nephilidae</taxon>
        <taxon>Trichonephila</taxon>
        <taxon>Trichonephila inaurata</taxon>
    </lineage>
</organism>
<dbReference type="OrthoDB" id="3863715at2759"/>
<dbReference type="GO" id="GO:0016787">
    <property type="term" value="F:hydrolase activity"/>
    <property type="evidence" value="ECO:0007669"/>
    <property type="project" value="UniProtKB-KW"/>
</dbReference>
<protein>
    <submittedName>
        <fullName evidence="8">Retrovirus-related Pol polyprotein from transposon 17.6</fullName>
    </submittedName>
</protein>
<proteinExistence type="predicted"/>
<evidence type="ECO:0000313" key="9">
    <source>
        <dbReference type="Proteomes" id="UP000886998"/>
    </source>
</evidence>
<evidence type="ECO:0000256" key="3">
    <source>
        <dbReference type="ARBA" id="ARBA00022722"/>
    </source>
</evidence>
<reference evidence="8" key="1">
    <citation type="submission" date="2020-08" db="EMBL/GenBank/DDBJ databases">
        <title>Multicomponent nature underlies the extraordinary mechanical properties of spider dragline silk.</title>
        <authorList>
            <person name="Kono N."/>
            <person name="Nakamura H."/>
            <person name="Mori M."/>
            <person name="Yoshida Y."/>
            <person name="Ohtoshi R."/>
            <person name="Malay A.D."/>
            <person name="Moran D.A.P."/>
            <person name="Tomita M."/>
            <person name="Numata K."/>
            <person name="Arakawa K."/>
        </authorList>
    </citation>
    <scope>NUCLEOTIDE SEQUENCE</scope>
</reference>
<dbReference type="PANTHER" id="PTHR34072:SF52">
    <property type="entry name" value="RIBONUCLEASE H"/>
    <property type="match status" value="1"/>
</dbReference>
<dbReference type="GO" id="GO:0003964">
    <property type="term" value="F:RNA-directed DNA polymerase activity"/>
    <property type="evidence" value="ECO:0007669"/>
    <property type="project" value="UniProtKB-KW"/>
</dbReference>
<name>A0A8X7BUP6_9ARAC</name>
<keyword evidence="2" id="KW-0548">Nucleotidyltransferase</keyword>
<dbReference type="FunFam" id="3.10.20.370:FF:000001">
    <property type="entry name" value="Retrovirus-related Pol polyprotein from transposon 17.6-like protein"/>
    <property type="match status" value="1"/>
</dbReference>
<dbReference type="Gene3D" id="3.10.20.370">
    <property type="match status" value="1"/>
</dbReference>
<keyword evidence="5" id="KW-0378">Hydrolase</keyword>
<evidence type="ECO:0000256" key="5">
    <source>
        <dbReference type="ARBA" id="ARBA00022801"/>
    </source>
</evidence>